<proteinExistence type="predicted"/>
<dbReference type="Proteomes" id="UP000254978">
    <property type="component" value="Unassembled WGS sequence"/>
</dbReference>
<accession>A0A378TDK5</accession>
<protein>
    <submittedName>
        <fullName evidence="1">Uncharacterized protein</fullName>
    </submittedName>
</protein>
<keyword evidence="2" id="KW-1185">Reference proteome</keyword>
<evidence type="ECO:0000313" key="2">
    <source>
        <dbReference type="Proteomes" id="UP000254978"/>
    </source>
</evidence>
<name>A0A378TDK5_9MYCO</name>
<dbReference type="AlphaFoldDB" id="A0A378TDK5"/>
<reference evidence="1 2" key="1">
    <citation type="submission" date="2018-06" db="EMBL/GenBank/DDBJ databases">
        <authorList>
            <consortium name="Pathogen Informatics"/>
            <person name="Doyle S."/>
        </authorList>
    </citation>
    <scope>NUCLEOTIDE SEQUENCE [LARGE SCALE GENOMIC DNA]</scope>
    <source>
        <strain evidence="1 2">NCTC10821</strain>
    </source>
</reference>
<evidence type="ECO:0000313" key="1">
    <source>
        <dbReference type="EMBL" id="STZ57945.1"/>
    </source>
</evidence>
<gene>
    <name evidence="1" type="ORF">NCTC10821_01450</name>
</gene>
<organism evidence="1 2">
    <name type="scientific">Mycolicibacterium tokaiense</name>
    <dbReference type="NCBI Taxonomy" id="39695"/>
    <lineage>
        <taxon>Bacteria</taxon>
        <taxon>Bacillati</taxon>
        <taxon>Actinomycetota</taxon>
        <taxon>Actinomycetes</taxon>
        <taxon>Mycobacteriales</taxon>
        <taxon>Mycobacteriaceae</taxon>
        <taxon>Mycolicibacterium</taxon>
    </lineage>
</organism>
<dbReference type="EMBL" id="UGQT01000001">
    <property type="protein sequence ID" value="STZ57945.1"/>
    <property type="molecule type" value="Genomic_DNA"/>
</dbReference>
<sequence>MMLVVRCTMRRAMYSEICPPNNNSATFGNRVANAIPISMSLEARPWLVSLANEISAAADFQAASVSSTVS</sequence>